<dbReference type="PROSITE" id="PS00108">
    <property type="entry name" value="PROTEIN_KINASE_ST"/>
    <property type="match status" value="1"/>
</dbReference>
<dbReference type="InterPro" id="IPR011009">
    <property type="entry name" value="Kinase-like_dom_sf"/>
</dbReference>
<dbReference type="InterPro" id="IPR008271">
    <property type="entry name" value="Ser/Thr_kinase_AS"/>
</dbReference>
<proteinExistence type="predicted"/>
<keyword evidence="3" id="KW-1133">Transmembrane helix</keyword>
<dbReference type="Proteomes" id="UP000320293">
    <property type="component" value="Unassembled WGS sequence"/>
</dbReference>
<keyword evidence="2" id="KW-0067">ATP-binding</keyword>
<keyword evidence="3" id="KW-0812">Transmembrane</keyword>
<feature type="non-terminal residue" evidence="5">
    <location>
        <position position="1"/>
    </location>
</feature>
<protein>
    <submittedName>
        <fullName evidence="5">Serine/threonine protein kinase</fullName>
    </submittedName>
</protein>
<keyword evidence="5" id="KW-0723">Serine/threonine-protein kinase</keyword>
<dbReference type="PANTHER" id="PTHR24363:SF7">
    <property type="entry name" value="SERINE_THREONINE-PROTEIN KINASE-LIKE PROTEIN E"/>
    <property type="match status" value="1"/>
</dbReference>
<dbReference type="EMBL" id="SFBF01000259">
    <property type="protein sequence ID" value="TRU45923.1"/>
    <property type="molecule type" value="Genomic_DNA"/>
</dbReference>
<dbReference type="GO" id="GO:0004674">
    <property type="term" value="F:protein serine/threonine kinase activity"/>
    <property type="evidence" value="ECO:0007669"/>
    <property type="project" value="UniProtKB-KW"/>
</dbReference>
<keyword evidence="3" id="KW-0472">Membrane</keyword>
<feature type="domain" description="Protein kinase" evidence="4">
    <location>
        <begin position="1"/>
        <end position="142"/>
    </location>
</feature>
<feature type="transmembrane region" description="Helical" evidence="3">
    <location>
        <begin position="178"/>
        <end position="198"/>
    </location>
</feature>
<name>A0A552FGU3_MICAE</name>
<dbReference type="InterPro" id="IPR000719">
    <property type="entry name" value="Prot_kinase_dom"/>
</dbReference>
<dbReference type="GO" id="GO:0005524">
    <property type="term" value="F:ATP binding"/>
    <property type="evidence" value="ECO:0007669"/>
    <property type="project" value="UniProtKB-KW"/>
</dbReference>
<keyword evidence="5" id="KW-0808">Transferase</keyword>
<dbReference type="SMART" id="SM00220">
    <property type="entry name" value="S_TKc"/>
    <property type="match status" value="1"/>
</dbReference>
<dbReference type="SUPFAM" id="SSF56112">
    <property type="entry name" value="Protein kinase-like (PK-like)"/>
    <property type="match status" value="1"/>
</dbReference>
<sequence>LNPPVIHRDLKPSNILLKDRSGHSIGNVYLIDFGSVQTVAQQEQATLTIVGTYGYMPPEQFGGRTVAASDLYSLGATLIYLATGIHPADLPQKDGKIQLNNLANLSPAFVHWLGQLIEPSLDKRFVSAQAANQALNTLHEMQLTASNLEKPAGSRVQLQKSEEKIKISLPPEGFTPKLIFLGAFAIAWNAFLLVWTGGAVSTLWMSWFFLLFSLPFWFVGLGMLYQIIYCLKGEEIITIDSQEIVAIQRIWGLTLSGKKKMAREHINKLVIADSYHTKDSDGDRVYVPMALTIWAGTKEYTISSKTKEYLSNPEIEWLAAELSQWLGIPITNK</sequence>
<dbReference type="PROSITE" id="PS50011">
    <property type="entry name" value="PROTEIN_KINASE_DOM"/>
    <property type="match status" value="1"/>
</dbReference>
<feature type="transmembrane region" description="Helical" evidence="3">
    <location>
        <begin position="204"/>
        <end position="225"/>
    </location>
</feature>
<keyword evidence="1" id="KW-0547">Nucleotide-binding</keyword>
<keyword evidence="5" id="KW-0418">Kinase</keyword>
<evidence type="ECO:0000259" key="4">
    <source>
        <dbReference type="PROSITE" id="PS50011"/>
    </source>
</evidence>
<evidence type="ECO:0000313" key="5">
    <source>
        <dbReference type="EMBL" id="TRU45923.1"/>
    </source>
</evidence>
<dbReference type="PANTHER" id="PTHR24363">
    <property type="entry name" value="SERINE/THREONINE PROTEIN KINASE"/>
    <property type="match status" value="1"/>
</dbReference>
<dbReference type="Gene3D" id="1.10.510.10">
    <property type="entry name" value="Transferase(Phosphotransferase) domain 1"/>
    <property type="match status" value="1"/>
</dbReference>
<evidence type="ECO:0000256" key="1">
    <source>
        <dbReference type="ARBA" id="ARBA00022741"/>
    </source>
</evidence>
<organism evidence="5 6">
    <name type="scientific">Microcystis aeruginosa Ma_QC_Ca_00000000_S207</name>
    <dbReference type="NCBI Taxonomy" id="2486251"/>
    <lineage>
        <taxon>Bacteria</taxon>
        <taxon>Bacillati</taxon>
        <taxon>Cyanobacteriota</taxon>
        <taxon>Cyanophyceae</taxon>
        <taxon>Oscillatoriophycideae</taxon>
        <taxon>Chroococcales</taxon>
        <taxon>Microcystaceae</taxon>
        <taxon>Microcystis</taxon>
    </lineage>
</organism>
<dbReference type="Pfam" id="PF00069">
    <property type="entry name" value="Pkinase"/>
    <property type="match status" value="1"/>
</dbReference>
<evidence type="ECO:0000256" key="3">
    <source>
        <dbReference type="SAM" id="Phobius"/>
    </source>
</evidence>
<evidence type="ECO:0000313" key="6">
    <source>
        <dbReference type="Proteomes" id="UP000320293"/>
    </source>
</evidence>
<accession>A0A552FGU3</accession>
<comment type="caution">
    <text evidence="5">The sequence shown here is derived from an EMBL/GenBank/DDBJ whole genome shotgun (WGS) entry which is preliminary data.</text>
</comment>
<evidence type="ECO:0000256" key="2">
    <source>
        <dbReference type="ARBA" id="ARBA00022840"/>
    </source>
</evidence>
<gene>
    <name evidence="5" type="ORF">EWV91_13795</name>
</gene>
<reference evidence="5 6" key="1">
    <citation type="submission" date="2019-01" db="EMBL/GenBank/DDBJ databases">
        <title>Coherence of Microcystis species and biogeography revealed through population genomics.</title>
        <authorList>
            <person name="Perez-Carrascal O.M."/>
            <person name="Terrat Y."/>
            <person name="Giani A."/>
            <person name="Fortin N."/>
            <person name="Tromas N."/>
            <person name="Shapiro B.J."/>
        </authorList>
    </citation>
    <scope>NUCLEOTIDE SEQUENCE [LARGE SCALE GENOMIC DNA]</scope>
    <source>
        <strain evidence="5">Ma_QC_Ca_00000000_S207</strain>
    </source>
</reference>
<dbReference type="AlphaFoldDB" id="A0A552FGU3"/>